<dbReference type="GO" id="GO:0016787">
    <property type="term" value="F:hydrolase activity"/>
    <property type="evidence" value="ECO:0007669"/>
    <property type="project" value="UniProtKB-KW"/>
</dbReference>
<dbReference type="Gene3D" id="3.40.710.10">
    <property type="entry name" value="DD-peptidase/beta-lactamase superfamily"/>
    <property type="match status" value="1"/>
</dbReference>
<gene>
    <name evidence="3" type="ORF">P409_15395</name>
</gene>
<name>A0A0A0D472_9PROT</name>
<evidence type="ECO:0000256" key="1">
    <source>
        <dbReference type="ARBA" id="ARBA00022801"/>
    </source>
</evidence>
<comment type="caution">
    <text evidence="3">The sequence shown here is derived from an EMBL/GenBank/DDBJ whole genome shotgun (WGS) entry which is preliminary data.</text>
</comment>
<dbReference type="InterPro" id="IPR050789">
    <property type="entry name" value="Diverse_Enzym_Activities"/>
</dbReference>
<organism evidence="3 4">
    <name type="scientific">Inquilinus limosus MP06</name>
    <dbReference type="NCBI Taxonomy" id="1398085"/>
    <lineage>
        <taxon>Bacteria</taxon>
        <taxon>Pseudomonadati</taxon>
        <taxon>Pseudomonadota</taxon>
        <taxon>Alphaproteobacteria</taxon>
        <taxon>Rhodospirillales</taxon>
        <taxon>Rhodospirillaceae</taxon>
        <taxon>Inquilinus</taxon>
    </lineage>
</organism>
<dbReference type="PANTHER" id="PTHR43283:SF11">
    <property type="entry name" value="BETA-LACTAMASE-RELATED DOMAIN-CONTAINING PROTEIN"/>
    <property type="match status" value="1"/>
</dbReference>
<dbReference type="SUPFAM" id="SSF56601">
    <property type="entry name" value="beta-lactamase/transpeptidase-like"/>
    <property type="match status" value="1"/>
</dbReference>
<dbReference type="EMBL" id="JANX01000175">
    <property type="protein sequence ID" value="KGM33516.1"/>
    <property type="molecule type" value="Genomic_DNA"/>
</dbReference>
<dbReference type="RefSeq" id="WP_034838592.1">
    <property type="nucleotide sequence ID" value="NZ_JANX01000175.1"/>
</dbReference>
<proteinExistence type="predicted"/>
<dbReference type="AlphaFoldDB" id="A0A0A0D472"/>
<sequence length="336" mass="36470">MSLETLADHAFAPVALALEDGRIPGAALGIATADGQRALRWGGAATTLPKPEALQRDTWFDLASLTKVIVTVTEILRLVEEGVLDLDDPLAKHLPDAAPLHGAIPLRRLIDHSSGLPAQERIYLWPGPAEQRRAAVIRKHWPVKAEPVYSDINYMLLGFVVERWRGVAFNQLPVGTGLSFAPSPAQSAATEVCAVRNRLLRGEVHDENAWSLGGAAGHAGLFGTVRGVLDFALELLRGRLLSPAAMVELCAPQSTPGRALGWERRHPGWKGGSLCSPRTIGHLGFTGTGLWIDLDRGIAWTLLTNRVHPSREVDTGIQDLRLSVGNRIAARWRDWA</sequence>
<dbReference type="InterPro" id="IPR001466">
    <property type="entry name" value="Beta-lactam-related"/>
</dbReference>
<evidence type="ECO:0000259" key="2">
    <source>
        <dbReference type="Pfam" id="PF00144"/>
    </source>
</evidence>
<dbReference type="Pfam" id="PF00144">
    <property type="entry name" value="Beta-lactamase"/>
    <property type="match status" value="1"/>
</dbReference>
<dbReference type="InterPro" id="IPR012338">
    <property type="entry name" value="Beta-lactam/transpept-like"/>
</dbReference>
<evidence type="ECO:0000313" key="3">
    <source>
        <dbReference type="EMBL" id="KGM33516.1"/>
    </source>
</evidence>
<dbReference type="PANTHER" id="PTHR43283">
    <property type="entry name" value="BETA-LACTAMASE-RELATED"/>
    <property type="match status" value="1"/>
</dbReference>
<dbReference type="Proteomes" id="UP000029995">
    <property type="component" value="Unassembled WGS sequence"/>
</dbReference>
<feature type="domain" description="Beta-lactamase-related" evidence="2">
    <location>
        <begin position="18"/>
        <end position="314"/>
    </location>
</feature>
<evidence type="ECO:0000313" key="4">
    <source>
        <dbReference type="Proteomes" id="UP000029995"/>
    </source>
</evidence>
<dbReference type="OrthoDB" id="7791015at2"/>
<protein>
    <recommendedName>
        <fullName evidence="2">Beta-lactamase-related domain-containing protein</fullName>
    </recommendedName>
</protein>
<keyword evidence="1" id="KW-0378">Hydrolase</keyword>
<reference evidence="3 4" key="1">
    <citation type="submission" date="2014-01" db="EMBL/GenBank/DDBJ databases">
        <title>Genome sequence determination for a cystic fibrosis isolate, Inquilinus limosus.</title>
        <authorList>
            <person name="Pino M."/>
            <person name="Di Conza J."/>
            <person name="Gutkind G."/>
        </authorList>
    </citation>
    <scope>NUCLEOTIDE SEQUENCE [LARGE SCALE GENOMIC DNA]</scope>
    <source>
        <strain evidence="3 4">MP06</strain>
    </source>
</reference>
<accession>A0A0A0D472</accession>